<proteinExistence type="predicted"/>
<dbReference type="EMBL" id="CABWIF010000019">
    <property type="protein sequence ID" value="VWL96196.1"/>
    <property type="molecule type" value="Genomic_DNA"/>
</dbReference>
<accession>A0A5K1J182</accession>
<reference evidence="1 2" key="1">
    <citation type="submission" date="2019-10" db="EMBL/GenBank/DDBJ databases">
        <authorList>
            <person name="Wolf R A."/>
        </authorList>
    </citation>
    <scope>NUCLEOTIDE SEQUENCE [LARGE SCALE GENOMIC DNA]</scope>
    <source>
        <strain evidence="1">Collinsella_aerofaciens_DSM_13712</strain>
    </source>
</reference>
<dbReference type="AlphaFoldDB" id="A0A5K1J182"/>
<gene>
    <name evidence="1" type="ORF">CKJAJONC_01845</name>
</gene>
<sequence>MNTVIGPDGTHTEFQTGQMRQTLGKPGFDWLFNKH</sequence>
<name>A0A5K1J182_9ACTN</name>
<evidence type="ECO:0000313" key="2">
    <source>
        <dbReference type="Proteomes" id="UP000368032"/>
    </source>
</evidence>
<organism evidence="1 2">
    <name type="scientific">Collinsella aerofaciens</name>
    <dbReference type="NCBI Taxonomy" id="74426"/>
    <lineage>
        <taxon>Bacteria</taxon>
        <taxon>Bacillati</taxon>
        <taxon>Actinomycetota</taxon>
        <taxon>Coriobacteriia</taxon>
        <taxon>Coriobacteriales</taxon>
        <taxon>Coriobacteriaceae</taxon>
        <taxon>Collinsella</taxon>
    </lineage>
</organism>
<evidence type="ECO:0000313" key="1">
    <source>
        <dbReference type="EMBL" id="VWL96196.1"/>
    </source>
</evidence>
<protein>
    <submittedName>
        <fullName evidence="1">Uncharacterized protein</fullName>
    </submittedName>
</protein>
<dbReference type="Proteomes" id="UP000368032">
    <property type="component" value="Unassembled WGS sequence"/>
</dbReference>